<name>A0A4Q8L5P2_9GAMM</name>
<evidence type="ECO:0000256" key="3">
    <source>
        <dbReference type="ARBA" id="ARBA00022519"/>
    </source>
</evidence>
<comment type="subcellular location">
    <subcellularLocation>
        <location evidence="1 12">Cell membrane</location>
        <topology evidence="1 12">Multi-pass membrane protein</topology>
    </subcellularLocation>
</comment>
<evidence type="ECO:0000256" key="12">
    <source>
        <dbReference type="HAMAP-Rule" id="MF_00454"/>
    </source>
</evidence>
<dbReference type="NCBIfam" id="NF010814">
    <property type="entry name" value="PRK14218.1"/>
    <property type="match status" value="1"/>
</dbReference>
<comment type="catalytic activity">
    <reaction evidence="11">
        <text>fluoride(in) = fluoride(out)</text>
        <dbReference type="Rhea" id="RHEA:76159"/>
        <dbReference type="ChEBI" id="CHEBI:17051"/>
    </reaction>
    <physiologicalReaction direction="left-to-right" evidence="11">
        <dbReference type="Rhea" id="RHEA:76160"/>
    </physiologicalReaction>
</comment>
<reference evidence="13 14" key="1">
    <citation type="submission" date="2019-02" db="EMBL/GenBank/DDBJ databases">
        <title>WGS of Pseudoxanthomonas species novum from clinical isolates.</title>
        <authorList>
            <person name="Bernier A.-M."/>
            <person name="Bernard K."/>
            <person name="Vachon A."/>
        </authorList>
    </citation>
    <scope>NUCLEOTIDE SEQUENCE [LARGE SCALE GENOMIC DNA]</scope>
    <source>
        <strain evidence="13 14">NML171200</strain>
    </source>
</reference>
<evidence type="ECO:0000256" key="7">
    <source>
        <dbReference type="ARBA" id="ARBA00023065"/>
    </source>
</evidence>
<dbReference type="PANTHER" id="PTHR28259">
    <property type="entry name" value="FLUORIDE EXPORT PROTEIN 1-RELATED"/>
    <property type="match status" value="1"/>
</dbReference>
<protein>
    <recommendedName>
        <fullName evidence="12">Fluoride-specific ion channel FluC</fullName>
    </recommendedName>
</protein>
<evidence type="ECO:0000256" key="1">
    <source>
        <dbReference type="ARBA" id="ARBA00004651"/>
    </source>
</evidence>
<evidence type="ECO:0000256" key="6">
    <source>
        <dbReference type="ARBA" id="ARBA00023053"/>
    </source>
</evidence>
<sequence length="134" mass="14102">MNPSLWWQQLALVMGGGALGAGLRFWIGGQMLRQFGSGFPYGTLAANFIGSLVGGFLLVWLENRGPSALYLRAFLVVGILGGLTTFSSLMMESLMLARTGRGMVAFANLGVSLAGGLVLVALGAWIALQLRPTP</sequence>
<comment type="function">
    <text evidence="12">Fluoride-specific ion channel. Important for reducing fluoride concentration in the cell, thus reducing its toxicity.</text>
</comment>
<dbReference type="EMBL" id="SHMC01000007">
    <property type="protein sequence ID" value="TAA21812.1"/>
    <property type="molecule type" value="Genomic_DNA"/>
</dbReference>
<evidence type="ECO:0000256" key="4">
    <source>
        <dbReference type="ARBA" id="ARBA00022692"/>
    </source>
</evidence>
<proteinExistence type="inferred from homology"/>
<feature type="transmembrane region" description="Helical" evidence="12">
    <location>
        <begin position="39"/>
        <end position="61"/>
    </location>
</feature>
<comment type="caution">
    <text evidence="13">The sequence shown here is derived from an EMBL/GenBank/DDBJ whole genome shotgun (WGS) entry which is preliminary data.</text>
</comment>
<evidence type="ECO:0000256" key="11">
    <source>
        <dbReference type="ARBA" id="ARBA00035585"/>
    </source>
</evidence>
<evidence type="ECO:0000313" key="14">
    <source>
        <dbReference type="Proteomes" id="UP000292627"/>
    </source>
</evidence>
<keyword evidence="12" id="KW-0479">Metal-binding</keyword>
<gene>
    <name evidence="12 13" type="primary">crcB</name>
    <name evidence="12" type="synonym">fluC</name>
    <name evidence="13" type="ORF">EA660_15765</name>
</gene>
<organism evidence="13 14">
    <name type="scientific">Pseudoxanthomonas winnipegensis</name>
    <dbReference type="NCBI Taxonomy" id="2480810"/>
    <lineage>
        <taxon>Bacteria</taxon>
        <taxon>Pseudomonadati</taxon>
        <taxon>Pseudomonadota</taxon>
        <taxon>Gammaproteobacteria</taxon>
        <taxon>Lysobacterales</taxon>
        <taxon>Lysobacteraceae</taxon>
        <taxon>Pseudoxanthomonas</taxon>
    </lineage>
</organism>
<dbReference type="GO" id="GO:0046872">
    <property type="term" value="F:metal ion binding"/>
    <property type="evidence" value="ECO:0007669"/>
    <property type="project" value="UniProtKB-KW"/>
</dbReference>
<feature type="transmembrane region" description="Helical" evidence="12">
    <location>
        <begin position="103"/>
        <end position="128"/>
    </location>
</feature>
<dbReference type="GO" id="GO:0140114">
    <property type="term" value="P:cellular detoxification of fluoride"/>
    <property type="evidence" value="ECO:0007669"/>
    <property type="project" value="UniProtKB-UniRule"/>
</dbReference>
<comment type="activity regulation">
    <text evidence="12">Na(+) is not transported, but it plays an essential structural role and its presence is essential for fluoride channel function.</text>
</comment>
<feature type="binding site" evidence="12">
    <location>
        <position position="84"/>
    </location>
    <ligand>
        <name>Na(+)</name>
        <dbReference type="ChEBI" id="CHEBI:29101"/>
        <note>structural</note>
    </ligand>
</feature>
<dbReference type="GO" id="GO:0062054">
    <property type="term" value="F:fluoride channel activity"/>
    <property type="evidence" value="ECO:0007669"/>
    <property type="project" value="UniProtKB-UniRule"/>
</dbReference>
<dbReference type="AlphaFoldDB" id="A0A4Q8L5P2"/>
<dbReference type="HAMAP" id="MF_00454">
    <property type="entry name" value="FluC"/>
    <property type="match status" value="1"/>
</dbReference>
<evidence type="ECO:0000256" key="8">
    <source>
        <dbReference type="ARBA" id="ARBA00023136"/>
    </source>
</evidence>
<keyword evidence="5 12" id="KW-1133">Transmembrane helix</keyword>
<evidence type="ECO:0000256" key="10">
    <source>
        <dbReference type="ARBA" id="ARBA00035120"/>
    </source>
</evidence>
<evidence type="ECO:0000256" key="9">
    <source>
        <dbReference type="ARBA" id="ARBA00023303"/>
    </source>
</evidence>
<dbReference type="RefSeq" id="WP_130552423.1">
    <property type="nucleotide sequence ID" value="NZ_SHMC01000007.1"/>
</dbReference>
<dbReference type="GO" id="GO:0005886">
    <property type="term" value="C:plasma membrane"/>
    <property type="evidence" value="ECO:0007669"/>
    <property type="project" value="UniProtKB-SubCell"/>
</dbReference>
<keyword evidence="6 12" id="KW-0915">Sodium</keyword>
<accession>A0A4Q8L5P2</accession>
<comment type="similarity">
    <text evidence="10 12">Belongs to the fluoride channel Fluc/FEX (TC 1.A.43) family.</text>
</comment>
<evidence type="ECO:0000256" key="5">
    <source>
        <dbReference type="ARBA" id="ARBA00022989"/>
    </source>
</evidence>
<dbReference type="Proteomes" id="UP000292627">
    <property type="component" value="Unassembled WGS sequence"/>
</dbReference>
<dbReference type="InterPro" id="IPR003691">
    <property type="entry name" value="FluC"/>
</dbReference>
<keyword evidence="2 12" id="KW-1003">Cell membrane</keyword>
<feature type="transmembrane region" description="Helical" evidence="12">
    <location>
        <begin position="6"/>
        <end position="27"/>
    </location>
</feature>
<keyword evidence="7 12" id="KW-0406">Ion transport</keyword>
<keyword evidence="4 12" id="KW-0812">Transmembrane</keyword>
<keyword evidence="3" id="KW-0997">Cell inner membrane</keyword>
<evidence type="ECO:0000256" key="2">
    <source>
        <dbReference type="ARBA" id="ARBA00022475"/>
    </source>
</evidence>
<keyword evidence="9 12" id="KW-0407">Ion channel</keyword>
<feature type="binding site" evidence="12">
    <location>
        <position position="81"/>
    </location>
    <ligand>
        <name>Na(+)</name>
        <dbReference type="ChEBI" id="CHEBI:29101"/>
        <note>structural</note>
    </ligand>
</feature>
<feature type="transmembrane region" description="Helical" evidence="12">
    <location>
        <begin position="67"/>
        <end position="91"/>
    </location>
</feature>
<keyword evidence="12" id="KW-0813">Transport</keyword>
<dbReference type="OrthoDB" id="9806299at2"/>
<evidence type="ECO:0000313" key="13">
    <source>
        <dbReference type="EMBL" id="TAA21812.1"/>
    </source>
</evidence>
<dbReference type="PANTHER" id="PTHR28259:SF1">
    <property type="entry name" value="FLUORIDE EXPORT PROTEIN 1-RELATED"/>
    <property type="match status" value="1"/>
</dbReference>
<keyword evidence="8 12" id="KW-0472">Membrane</keyword>
<dbReference type="Pfam" id="PF02537">
    <property type="entry name" value="CRCB"/>
    <property type="match status" value="1"/>
</dbReference>